<dbReference type="RefSeq" id="WP_057952230.1">
    <property type="nucleotide sequence ID" value="NZ_CP013118.1"/>
</dbReference>
<dbReference type="Pfam" id="PF01042">
    <property type="entry name" value="Ribonuc_L-PSP"/>
    <property type="match status" value="1"/>
</dbReference>
<gene>
    <name evidence="2" type="primary">ridA</name>
    <name evidence="2" type="ORF">L21SP5_01045</name>
</gene>
<dbReference type="GO" id="GO:0019239">
    <property type="term" value="F:deaminase activity"/>
    <property type="evidence" value="ECO:0007669"/>
    <property type="project" value="TreeGrafter"/>
</dbReference>
<dbReference type="STRING" id="1307839.L21SP5_01045"/>
<dbReference type="EMBL" id="CP013118">
    <property type="protein sequence ID" value="ALO14712.1"/>
    <property type="molecule type" value="Genomic_DNA"/>
</dbReference>
<dbReference type="NCBIfam" id="TIGR00004">
    <property type="entry name" value="Rid family detoxifying hydrolase"/>
    <property type="match status" value="1"/>
</dbReference>
<keyword evidence="3" id="KW-1185">Reference proteome</keyword>
<dbReference type="PATRIC" id="fig|1307839.3.peg.1131"/>
<keyword evidence="2" id="KW-0378">Hydrolase</keyword>
<dbReference type="PANTHER" id="PTHR11803:SF39">
    <property type="entry name" value="2-IMINOBUTANOATE_2-IMINOPROPANOATE DEAMINASE"/>
    <property type="match status" value="1"/>
</dbReference>
<dbReference type="Proteomes" id="UP000064893">
    <property type="component" value="Chromosome"/>
</dbReference>
<dbReference type="KEGG" id="blq:L21SP5_01045"/>
<dbReference type="SUPFAM" id="SSF55298">
    <property type="entry name" value="YjgF-like"/>
    <property type="match status" value="1"/>
</dbReference>
<comment type="similarity">
    <text evidence="1">Belongs to the RutC family.</text>
</comment>
<dbReference type="PANTHER" id="PTHR11803">
    <property type="entry name" value="2-IMINOBUTANOATE/2-IMINOPROPANOATE DEAMINASE RIDA"/>
    <property type="match status" value="1"/>
</dbReference>
<evidence type="ECO:0000313" key="3">
    <source>
        <dbReference type="Proteomes" id="UP000064893"/>
    </source>
</evidence>
<name>A0A0S2HXE3_9BACT</name>
<evidence type="ECO:0000256" key="1">
    <source>
        <dbReference type="ARBA" id="ARBA00010552"/>
    </source>
</evidence>
<dbReference type="PROSITE" id="PS01094">
    <property type="entry name" value="UPF0076"/>
    <property type="match status" value="1"/>
</dbReference>
<proteinExistence type="inferred from homology"/>
<sequence>MKKIIQTQNAPKAIGPYSQATETNGMLFISGQLPINPKTGEMPKDVKAQTKQSLENTKHILEAAGMTMENVVKVTVLLHNIEDFAAMNEIYAEYFTENPPARAAYEVANLPKGALVEIESIAAK</sequence>
<dbReference type="AlphaFoldDB" id="A0A0S2HXE3"/>
<dbReference type="InterPro" id="IPR006056">
    <property type="entry name" value="RidA"/>
</dbReference>
<protein>
    <submittedName>
        <fullName evidence="2">Enamine/imine deaminase</fullName>
        <ecNumber evidence="2">3.5.4.-</ecNumber>
    </submittedName>
</protein>
<evidence type="ECO:0000313" key="2">
    <source>
        <dbReference type="EMBL" id="ALO14712.1"/>
    </source>
</evidence>
<dbReference type="CDD" id="cd00448">
    <property type="entry name" value="YjgF_YER057c_UK114_family"/>
    <property type="match status" value="1"/>
</dbReference>
<dbReference type="OrthoDB" id="9803101at2"/>
<dbReference type="InterPro" id="IPR035959">
    <property type="entry name" value="RutC-like_sf"/>
</dbReference>
<dbReference type="FunFam" id="3.30.1330.40:FF:000001">
    <property type="entry name" value="L-PSP family endoribonuclease"/>
    <property type="match status" value="1"/>
</dbReference>
<dbReference type="EC" id="3.5.4.-" evidence="2"/>
<reference evidence="2 3" key="1">
    <citation type="submission" date="2015-11" db="EMBL/GenBank/DDBJ databases">
        <title>Description and complete genome sequence of a novel strain predominating in hypersaline microbial mats and representing a new family of the Bacteriodetes phylum.</title>
        <authorList>
            <person name="Spring S."/>
            <person name="Bunk B."/>
            <person name="Sproer C."/>
            <person name="Klenk H.-P."/>
        </authorList>
    </citation>
    <scope>NUCLEOTIDE SEQUENCE [LARGE SCALE GENOMIC DNA]</scope>
    <source>
        <strain evidence="2 3">L21-Spi-D4</strain>
    </source>
</reference>
<dbReference type="InterPro" id="IPR006175">
    <property type="entry name" value="YjgF/YER057c/UK114"/>
</dbReference>
<organism evidence="2 3">
    <name type="scientific">Salinivirga cyanobacteriivorans</name>
    <dbReference type="NCBI Taxonomy" id="1307839"/>
    <lineage>
        <taxon>Bacteria</taxon>
        <taxon>Pseudomonadati</taxon>
        <taxon>Bacteroidota</taxon>
        <taxon>Bacteroidia</taxon>
        <taxon>Bacteroidales</taxon>
        <taxon>Salinivirgaceae</taxon>
        <taxon>Salinivirga</taxon>
    </lineage>
</organism>
<accession>A0A0S2HXE3</accession>
<dbReference type="GO" id="GO:0005829">
    <property type="term" value="C:cytosol"/>
    <property type="evidence" value="ECO:0007669"/>
    <property type="project" value="TreeGrafter"/>
</dbReference>
<dbReference type="InterPro" id="IPR019897">
    <property type="entry name" value="RidA_CS"/>
</dbReference>
<dbReference type="Gene3D" id="3.30.1330.40">
    <property type="entry name" value="RutC-like"/>
    <property type="match status" value="1"/>
</dbReference>